<proteinExistence type="predicted"/>
<dbReference type="EMBL" id="HE806317">
    <property type="protein sequence ID" value="CCH58867.1"/>
    <property type="molecule type" value="Genomic_DNA"/>
</dbReference>
<reference evidence="3 4" key="1">
    <citation type="journal article" date="2011" name="Proc. Natl. Acad. Sci. U.S.A.">
        <title>Evolutionary erosion of yeast sex chromosomes by mating-type switching accidents.</title>
        <authorList>
            <person name="Gordon J.L."/>
            <person name="Armisen D."/>
            <person name="Proux-Wera E."/>
            <person name="Oheigeartaigh S.S."/>
            <person name="Byrne K.P."/>
            <person name="Wolfe K.H."/>
        </authorList>
    </citation>
    <scope>NUCLEOTIDE SEQUENCE [LARGE SCALE GENOMIC DNA]</scope>
    <source>
        <strain evidence="4">ATCC 34711 / CBS 6284 / DSM 70876 / NBRC 10599 / NRRL Y-10934 / UCD 77-7</strain>
    </source>
</reference>
<feature type="compositionally biased region" description="Basic and acidic residues" evidence="2">
    <location>
        <begin position="97"/>
        <end position="108"/>
    </location>
</feature>
<sequence length="533" mass="61571">MSVAKPKLDPLRSRLIKYVNDLESGESRREQSSNRIKSDGSAKRNLLYSDNYSPNMNNYNGNRLTLPPHNRHGVKNNDLAKNTDDQDSVISQSTPVKDSDPISKSSTDTENREFSLLYFNSNDNILKKYLNNQRQQLLETNDSSKTREELSNKSKTKTIETNLKSSQDINFENEIFDFIIQIQKDNSKYSTIIKEMQKELDKSVNIIQRLENIINKSNNTDIKENIDSETSLKSIQNESSTLNENTLNSEIQLQGSKTKPGHEENALKNDSQTDKEEKCEIRADLSKLQKEISDLQEEILQLKTQSKKSEEKYIDLQKQKENLSKDKTELKNKLIETESELRSELQKSEKKVENMNKLKNESDHKLIESVTTLNKQINTLNESITDLNNEKNLLIGDKSKKITYENIKSSYPDVTISDYEETLNINHIETLSLVELQNIVKHLQLTLQVPLSKLQMATDMALITYKLEQPIFVGLINNLLLQAQLKQISYKELSDKAYFNYQKVRSLKKVNHPLQDFLKDSYYHLLPVITNKL</sequence>
<organism evidence="3 4">
    <name type="scientific">Henningerozyma blattae (strain ATCC 34711 / CBS 6284 / DSM 70876 / NBRC 10599 / NRRL Y-10934 / UCD 77-7)</name>
    <name type="common">Yeast</name>
    <name type="synonym">Tetrapisispora blattae</name>
    <dbReference type="NCBI Taxonomy" id="1071380"/>
    <lineage>
        <taxon>Eukaryota</taxon>
        <taxon>Fungi</taxon>
        <taxon>Dikarya</taxon>
        <taxon>Ascomycota</taxon>
        <taxon>Saccharomycotina</taxon>
        <taxon>Saccharomycetes</taxon>
        <taxon>Saccharomycetales</taxon>
        <taxon>Saccharomycetaceae</taxon>
        <taxon>Henningerozyma</taxon>
    </lineage>
</organism>
<accession>I2GXL5</accession>
<evidence type="ECO:0000313" key="3">
    <source>
        <dbReference type="EMBL" id="CCH58867.1"/>
    </source>
</evidence>
<dbReference type="KEGG" id="tbl:TBLA_0B00220"/>
<feature type="region of interest" description="Disordered" evidence="2">
    <location>
        <begin position="254"/>
        <end position="277"/>
    </location>
</feature>
<dbReference type="Proteomes" id="UP000002866">
    <property type="component" value="Chromosome 2"/>
</dbReference>
<evidence type="ECO:0000256" key="2">
    <source>
        <dbReference type="SAM" id="MobiDB-lite"/>
    </source>
</evidence>
<protein>
    <submittedName>
        <fullName evidence="3">Uncharacterized protein</fullName>
    </submittedName>
</protein>
<evidence type="ECO:0000313" key="4">
    <source>
        <dbReference type="Proteomes" id="UP000002866"/>
    </source>
</evidence>
<dbReference type="OrthoDB" id="5376259at2759"/>
<feature type="compositionally biased region" description="Basic and acidic residues" evidence="2">
    <location>
        <begin position="260"/>
        <end position="277"/>
    </location>
</feature>
<feature type="compositionally biased region" description="Basic and acidic residues" evidence="2">
    <location>
        <begin position="25"/>
        <end position="42"/>
    </location>
</feature>
<dbReference type="GeneID" id="14493979"/>
<feature type="compositionally biased region" description="Low complexity" evidence="2">
    <location>
        <begin position="48"/>
        <end position="62"/>
    </location>
</feature>
<keyword evidence="1" id="KW-0175">Coiled coil</keyword>
<dbReference type="RefSeq" id="XP_004178386.1">
    <property type="nucleotide sequence ID" value="XM_004178338.1"/>
</dbReference>
<evidence type="ECO:0000256" key="1">
    <source>
        <dbReference type="SAM" id="Coils"/>
    </source>
</evidence>
<dbReference type="InterPro" id="IPR021750">
    <property type="entry name" value="Sid4-like"/>
</dbReference>
<dbReference type="Pfam" id="PF11778">
    <property type="entry name" value="SID"/>
    <property type="match status" value="1"/>
</dbReference>
<dbReference type="AlphaFoldDB" id="I2GXL5"/>
<feature type="coiled-coil region" evidence="1">
    <location>
        <begin position="285"/>
        <end position="390"/>
    </location>
</feature>
<name>I2GXL5_HENB6</name>
<dbReference type="FunCoup" id="I2GXL5">
    <property type="interactions" value="177"/>
</dbReference>
<dbReference type="HOGENOM" id="CLU_511090_0_0_1"/>
<dbReference type="InParanoid" id="I2GXL5"/>
<keyword evidence="4" id="KW-1185">Reference proteome</keyword>
<feature type="region of interest" description="Disordered" evidence="2">
    <location>
        <begin position="23"/>
        <end position="108"/>
    </location>
</feature>
<gene>
    <name evidence="3" type="primary">TBLA0B00220</name>
    <name evidence="3" type="ORF">TBLA_0B00220</name>
</gene>